<dbReference type="PANTHER" id="PTHR37534">
    <property type="entry name" value="TRANSCRIPTIONAL ACTIVATOR PROTEIN UGA3"/>
    <property type="match status" value="1"/>
</dbReference>
<dbReference type="GO" id="GO:0003700">
    <property type="term" value="F:DNA-binding transcription factor activity"/>
    <property type="evidence" value="ECO:0007669"/>
    <property type="project" value="TreeGrafter"/>
</dbReference>
<organism evidence="3 4">
    <name type="scientific">Periconia macrospinosa</name>
    <dbReference type="NCBI Taxonomy" id="97972"/>
    <lineage>
        <taxon>Eukaryota</taxon>
        <taxon>Fungi</taxon>
        <taxon>Dikarya</taxon>
        <taxon>Ascomycota</taxon>
        <taxon>Pezizomycotina</taxon>
        <taxon>Dothideomycetes</taxon>
        <taxon>Pleosporomycetidae</taxon>
        <taxon>Pleosporales</taxon>
        <taxon>Massarineae</taxon>
        <taxon>Periconiaceae</taxon>
        <taxon>Periconia</taxon>
    </lineage>
</organism>
<reference evidence="3 4" key="1">
    <citation type="journal article" date="2018" name="Sci. Rep.">
        <title>Comparative genomics provides insights into the lifestyle and reveals functional heterogeneity of dark septate endophytic fungi.</title>
        <authorList>
            <person name="Knapp D.G."/>
            <person name="Nemeth J.B."/>
            <person name="Barry K."/>
            <person name="Hainaut M."/>
            <person name="Henrissat B."/>
            <person name="Johnson J."/>
            <person name="Kuo A."/>
            <person name="Lim J.H.P."/>
            <person name="Lipzen A."/>
            <person name="Nolan M."/>
            <person name="Ohm R.A."/>
            <person name="Tamas L."/>
            <person name="Grigoriev I.V."/>
            <person name="Spatafora J.W."/>
            <person name="Nagy L.G."/>
            <person name="Kovacs G.M."/>
        </authorList>
    </citation>
    <scope>NUCLEOTIDE SEQUENCE [LARGE SCALE GENOMIC DNA]</scope>
    <source>
        <strain evidence="3 4">DSE2036</strain>
    </source>
</reference>
<keyword evidence="1" id="KW-0539">Nucleus</keyword>
<feature type="region of interest" description="Disordered" evidence="2">
    <location>
        <begin position="1"/>
        <end position="25"/>
    </location>
</feature>
<dbReference type="GO" id="GO:0045944">
    <property type="term" value="P:positive regulation of transcription by RNA polymerase II"/>
    <property type="evidence" value="ECO:0007669"/>
    <property type="project" value="TreeGrafter"/>
</dbReference>
<dbReference type="GO" id="GO:0005634">
    <property type="term" value="C:nucleus"/>
    <property type="evidence" value="ECO:0007669"/>
    <property type="project" value="TreeGrafter"/>
</dbReference>
<dbReference type="STRING" id="97972.A0A2V1E8U6"/>
<feature type="compositionally biased region" description="Basic and acidic residues" evidence="2">
    <location>
        <begin position="1"/>
        <end position="17"/>
    </location>
</feature>
<protein>
    <recommendedName>
        <fullName evidence="5">Transcription factor domain-containing protein</fullName>
    </recommendedName>
</protein>
<evidence type="ECO:0008006" key="5">
    <source>
        <dbReference type="Google" id="ProtNLM"/>
    </source>
</evidence>
<accession>A0A2V1E8U6</accession>
<evidence type="ECO:0000256" key="2">
    <source>
        <dbReference type="SAM" id="MobiDB-lite"/>
    </source>
</evidence>
<sequence>MLSGSRDRDSWSYREEASSNSTSGIDISTIAQQSAGKLVQGLQQASTSPFLSGVTSPRSSRNSGRVAIPADLSFALPYREAFPITREEARLVHYYKQHLGRWLDGVCPARQFTIRIPTEVKHCPILLQATICFAAHHSNDKVTASLAYQRCITLLIERLSLQSATHDEKTLCAIVILRFYEQLTVPSKSGSDREQHLAGSAAILRASQIDCIDPTVPTLREASFWVYVRQCLYNATIDQQPPNINFSLRIEPDPTSLHESHPLDHLRLETAWANQITWHCACVTNFCFDETPDRHQRMAKWEAMWQDVQSWHNKRPLTFDPIWSGHDPNQSVFPTIYFAAEWHLISFGYYHICCMLLLAFKPGPRFVIRNVRANPSELKILEHAYALCGSCKCAPDVVAALITLCHTVFVWAPLFTDPRARAELIEILSDFEKKERWPTAWIVDAVKREWGTG</sequence>
<name>A0A2V1E8U6_9PLEO</name>
<evidence type="ECO:0000313" key="4">
    <source>
        <dbReference type="Proteomes" id="UP000244855"/>
    </source>
</evidence>
<proteinExistence type="predicted"/>
<evidence type="ECO:0000256" key="1">
    <source>
        <dbReference type="ARBA" id="ARBA00023242"/>
    </source>
</evidence>
<dbReference type="AlphaFoldDB" id="A0A2V1E8U6"/>
<evidence type="ECO:0000313" key="3">
    <source>
        <dbReference type="EMBL" id="PVI07018.1"/>
    </source>
</evidence>
<dbReference type="EMBL" id="KZ805306">
    <property type="protein sequence ID" value="PVI07018.1"/>
    <property type="molecule type" value="Genomic_DNA"/>
</dbReference>
<dbReference type="GO" id="GO:0000976">
    <property type="term" value="F:transcription cis-regulatory region binding"/>
    <property type="evidence" value="ECO:0007669"/>
    <property type="project" value="TreeGrafter"/>
</dbReference>
<dbReference type="Proteomes" id="UP000244855">
    <property type="component" value="Unassembled WGS sequence"/>
</dbReference>
<gene>
    <name evidence="3" type="ORF">DM02DRAFT_513608</name>
</gene>
<dbReference type="PANTHER" id="PTHR37534:SF25">
    <property type="entry name" value="ZN(II)2CYS6 TRANSCRIPTION FACTOR (EUROFUNG)"/>
    <property type="match status" value="1"/>
</dbReference>
<dbReference type="OrthoDB" id="4525710at2759"/>
<keyword evidence="4" id="KW-1185">Reference proteome</keyword>